<name>A0A0B0P9F1_GOSAR</name>
<evidence type="ECO:0000313" key="1">
    <source>
        <dbReference type="EMBL" id="KHG19976.1"/>
    </source>
</evidence>
<dbReference type="EMBL" id="KN414482">
    <property type="protein sequence ID" value="KHG19976.1"/>
    <property type="molecule type" value="Genomic_DNA"/>
</dbReference>
<reference evidence="2" key="1">
    <citation type="submission" date="2014-09" db="EMBL/GenBank/DDBJ databases">
        <authorList>
            <person name="Mudge J."/>
            <person name="Ramaraj T."/>
            <person name="Lindquist I.E."/>
            <person name="Bharti A.K."/>
            <person name="Sundararajan A."/>
            <person name="Cameron C.T."/>
            <person name="Woodward J.E."/>
            <person name="May G.D."/>
            <person name="Brubaker C."/>
            <person name="Broadhvest J."/>
            <person name="Wilkins T.A."/>
        </authorList>
    </citation>
    <scope>NUCLEOTIDE SEQUENCE</scope>
    <source>
        <strain evidence="2">cv. AKA8401</strain>
    </source>
</reference>
<sequence>MMNLTSEMGQSASLE</sequence>
<dbReference type="Proteomes" id="UP000032142">
    <property type="component" value="Unassembled WGS sequence"/>
</dbReference>
<organism evidence="1 2">
    <name type="scientific">Gossypium arboreum</name>
    <name type="common">Tree cotton</name>
    <name type="synonym">Gossypium nanking</name>
    <dbReference type="NCBI Taxonomy" id="29729"/>
    <lineage>
        <taxon>Eukaryota</taxon>
        <taxon>Viridiplantae</taxon>
        <taxon>Streptophyta</taxon>
        <taxon>Embryophyta</taxon>
        <taxon>Tracheophyta</taxon>
        <taxon>Spermatophyta</taxon>
        <taxon>Magnoliopsida</taxon>
        <taxon>eudicotyledons</taxon>
        <taxon>Gunneridae</taxon>
        <taxon>Pentapetalae</taxon>
        <taxon>rosids</taxon>
        <taxon>malvids</taxon>
        <taxon>Malvales</taxon>
        <taxon>Malvaceae</taxon>
        <taxon>Malvoideae</taxon>
        <taxon>Gossypium</taxon>
    </lineage>
</organism>
<protein>
    <submittedName>
        <fullName evidence="1">Uncharacterized protein</fullName>
    </submittedName>
</protein>
<evidence type="ECO:0000313" key="2">
    <source>
        <dbReference type="Proteomes" id="UP000032142"/>
    </source>
</evidence>
<proteinExistence type="predicted"/>
<gene>
    <name evidence="1" type="ORF">F383_01342</name>
</gene>
<accession>A0A0B0P9F1</accession>
<keyword evidence="2" id="KW-1185">Reference proteome</keyword>